<dbReference type="Proteomes" id="UP000245474">
    <property type="component" value="Unassembled WGS sequence"/>
</dbReference>
<keyword evidence="4" id="KW-1185">Reference proteome</keyword>
<dbReference type="Pfam" id="PF04972">
    <property type="entry name" value="BON"/>
    <property type="match status" value="1"/>
</dbReference>
<gene>
    <name evidence="3" type="ORF">DEM34_00850</name>
</gene>
<dbReference type="InterPro" id="IPR051686">
    <property type="entry name" value="Lipoprotein_DolP"/>
</dbReference>
<dbReference type="AlphaFoldDB" id="A0A2U2NA16"/>
<protein>
    <submittedName>
        <fullName evidence="3">Transporter</fullName>
    </submittedName>
</protein>
<name>A0A2U2NA16_9GAMM</name>
<feature type="signal peptide" evidence="1">
    <location>
        <begin position="1"/>
        <end position="24"/>
    </location>
</feature>
<dbReference type="PANTHER" id="PTHR34606:SF16">
    <property type="entry name" value="BON DOMAIN-CONTAINING PROTEIN"/>
    <property type="match status" value="1"/>
</dbReference>
<dbReference type="RefSeq" id="WP_109675267.1">
    <property type="nucleotide sequence ID" value="NZ_CP086615.1"/>
</dbReference>
<comment type="caution">
    <text evidence="3">The sequence shown here is derived from an EMBL/GenBank/DDBJ whole genome shotgun (WGS) entry which is preliminary data.</text>
</comment>
<accession>A0A2U2NA16</accession>
<dbReference type="EMBL" id="QFFI01000001">
    <property type="protein sequence ID" value="PWG65844.1"/>
    <property type="molecule type" value="Genomic_DNA"/>
</dbReference>
<organism evidence="3 4">
    <name type="scientific">Sediminicurvatus halobius</name>
    <dbReference type="NCBI Taxonomy" id="2182432"/>
    <lineage>
        <taxon>Bacteria</taxon>
        <taxon>Pseudomonadati</taxon>
        <taxon>Pseudomonadota</taxon>
        <taxon>Gammaproteobacteria</taxon>
        <taxon>Chromatiales</taxon>
        <taxon>Ectothiorhodospiraceae</taxon>
        <taxon>Sediminicurvatus</taxon>
    </lineage>
</organism>
<reference evidence="3 4" key="1">
    <citation type="submission" date="2018-05" db="EMBL/GenBank/DDBJ databases">
        <title>Spiribacter halobius sp. nov., a moderately halophilic bacterium isolated from marine solar saltern.</title>
        <authorList>
            <person name="Zheng W.-S."/>
            <person name="Lu D.-C."/>
            <person name="Du Z.-J."/>
        </authorList>
    </citation>
    <scope>NUCLEOTIDE SEQUENCE [LARGE SCALE GENOMIC DNA]</scope>
    <source>
        <strain evidence="3 4">E85</strain>
    </source>
</reference>
<proteinExistence type="predicted"/>
<evidence type="ECO:0000313" key="4">
    <source>
        <dbReference type="Proteomes" id="UP000245474"/>
    </source>
</evidence>
<dbReference type="OrthoDB" id="7360581at2"/>
<dbReference type="InterPro" id="IPR007055">
    <property type="entry name" value="BON_dom"/>
</dbReference>
<keyword evidence="1" id="KW-0732">Signal</keyword>
<dbReference type="PROSITE" id="PS51257">
    <property type="entry name" value="PROKAR_LIPOPROTEIN"/>
    <property type="match status" value="1"/>
</dbReference>
<feature type="chain" id="PRO_5015446517" evidence="1">
    <location>
        <begin position="25"/>
        <end position="104"/>
    </location>
</feature>
<dbReference type="PANTHER" id="PTHR34606">
    <property type="entry name" value="BON DOMAIN-CONTAINING PROTEIN"/>
    <property type="match status" value="1"/>
</dbReference>
<dbReference type="PROSITE" id="PS50914">
    <property type="entry name" value="BON"/>
    <property type="match status" value="1"/>
</dbReference>
<evidence type="ECO:0000313" key="3">
    <source>
        <dbReference type="EMBL" id="PWG65844.1"/>
    </source>
</evidence>
<feature type="domain" description="BON" evidence="2">
    <location>
        <begin position="37"/>
        <end position="104"/>
    </location>
</feature>
<evidence type="ECO:0000256" key="1">
    <source>
        <dbReference type="SAM" id="SignalP"/>
    </source>
</evidence>
<dbReference type="InterPro" id="IPR014004">
    <property type="entry name" value="Transpt-assoc_nodulatn_dom_bac"/>
</dbReference>
<dbReference type="Gene3D" id="3.30.1340.30">
    <property type="match status" value="1"/>
</dbReference>
<sequence length="104" mass="11340">MRSLIRLTSLLLLALMVTSLLACASTETRQAPGEYLDDSVVTAKVKTAIFNEPELEVLEITVETFRGDVQLSGFVSSRAAATRAVEVARAVEGVRSVRNDMRVK</sequence>
<evidence type="ECO:0000259" key="2">
    <source>
        <dbReference type="PROSITE" id="PS50914"/>
    </source>
</evidence>
<dbReference type="SMART" id="SM00749">
    <property type="entry name" value="BON"/>
    <property type="match status" value="1"/>
</dbReference>